<evidence type="ECO:0000313" key="3">
    <source>
        <dbReference type="Proteomes" id="UP000509667"/>
    </source>
</evidence>
<dbReference type="OrthoDB" id="238958at2157"/>
<dbReference type="KEGG" id="hrr:HZS55_10410"/>
<accession>A0A7D5T5G0</accession>
<dbReference type="EMBL" id="CP058910">
    <property type="protein sequence ID" value="QLH77689.1"/>
    <property type="molecule type" value="Genomic_DNA"/>
</dbReference>
<sequence length="307" mass="32302">MRWGLVAVAVAVLVAGCSAVSFGGDGPGSDPTSTVTPVPVTDSPPPTRTGVGERPPGVSVNGTVDAEALARAHTEYLADRTYTWSMREDASGPGAGFVRRVVVGNETFSLSQVQGELRRNASLYVNESGGFLRVAEPEGTRYDLLRLPGRPADYVFATVSIRQFLGDRTVAVSTVDRRGRTYYRLHAAGGPAPRALGPAEATIRHFSATAYVTREGFVRSLAAEYDRVVDGDPSHVSIRYDYSRLGESAPSAPDWVGNVTRRSTPAPVDPDATPERTATAERPGTPNGTGTVTDEHDGAATAATAGG</sequence>
<reference evidence="2 3" key="1">
    <citation type="submission" date="2020-07" db="EMBL/GenBank/DDBJ databases">
        <title>Halosimplex pelagicum sp. nov. and Halosimplex rubrum sp. nov., isolated from salted brown alga Laminaria, and emended description of the genus Halosimplex.</title>
        <authorList>
            <person name="Cui H."/>
        </authorList>
    </citation>
    <scope>NUCLEOTIDE SEQUENCE [LARGE SCALE GENOMIC DNA]</scope>
    <source>
        <strain evidence="2 3">R27</strain>
    </source>
</reference>
<dbReference type="AlphaFoldDB" id="A0A7D5T5G0"/>
<protein>
    <submittedName>
        <fullName evidence="2">Uncharacterized protein</fullName>
    </submittedName>
</protein>
<dbReference type="PROSITE" id="PS51257">
    <property type="entry name" value="PROKAR_LIPOPROTEIN"/>
    <property type="match status" value="1"/>
</dbReference>
<gene>
    <name evidence="2" type="ORF">HZS55_10410</name>
</gene>
<name>A0A7D5T5G0_9EURY</name>
<feature type="compositionally biased region" description="Low complexity" evidence="1">
    <location>
        <begin position="28"/>
        <end position="41"/>
    </location>
</feature>
<feature type="region of interest" description="Disordered" evidence="1">
    <location>
        <begin position="249"/>
        <end position="307"/>
    </location>
</feature>
<dbReference type="RefSeq" id="WP_179911610.1">
    <property type="nucleotide sequence ID" value="NZ_CP058910.1"/>
</dbReference>
<keyword evidence="3" id="KW-1185">Reference proteome</keyword>
<evidence type="ECO:0000256" key="1">
    <source>
        <dbReference type="SAM" id="MobiDB-lite"/>
    </source>
</evidence>
<feature type="region of interest" description="Disordered" evidence="1">
    <location>
        <begin position="23"/>
        <end position="56"/>
    </location>
</feature>
<proteinExistence type="predicted"/>
<organism evidence="2 3">
    <name type="scientific">Halosimplex rubrum</name>
    <dbReference type="NCBI Taxonomy" id="869889"/>
    <lineage>
        <taxon>Archaea</taxon>
        <taxon>Methanobacteriati</taxon>
        <taxon>Methanobacteriota</taxon>
        <taxon>Stenosarchaea group</taxon>
        <taxon>Halobacteria</taxon>
        <taxon>Halobacteriales</taxon>
        <taxon>Haloarculaceae</taxon>
        <taxon>Halosimplex</taxon>
    </lineage>
</organism>
<dbReference type="Proteomes" id="UP000509667">
    <property type="component" value="Chromosome"/>
</dbReference>
<evidence type="ECO:0000313" key="2">
    <source>
        <dbReference type="EMBL" id="QLH77689.1"/>
    </source>
</evidence>
<dbReference type="GeneID" id="56078279"/>